<accession>A0A9W9AXH3</accession>
<gene>
    <name evidence="1" type="ORF">C8J55DRAFT_213908</name>
</gene>
<dbReference type="SUPFAM" id="SSF55144">
    <property type="entry name" value="LigT-like"/>
    <property type="match status" value="1"/>
</dbReference>
<reference evidence="1" key="2">
    <citation type="journal article" date="2023" name="Proc. Natl. Acad. Sci. U.S.A.">
        <title>A global phylogenomic analysis of the shiitake genus Lentinula.</title>
        <authorList>
            <person name="Sierra-Patev S."/>
            <person name="Min B."/>
            <person name="Naranjo-Ortiz M."/>
            <person name="Looney B."/>
            <person name="Konkel Z."/>
            <person name="Slot J.C."/>
            <person name="Sakamoto Y."/>
            <person name="Steenwyk J.L."/>
            <person name="Rokas A."/>
            <person name="Carro J."/>
            <person name="Camarero S."/>
            <person name="Ferreira P."/>
            <person name="Molpeceres G."/>
            <person name="Ruiz-Duenas F.J."/>
            <person name="Serrano A."/>
            <person name="Henrissat B."/>
            <person name="Drula E."/>
            <person name="Hughes K.W."/>
            <person name="Mata J.L."/>
            <person name="Ishikawa N.K."/>
            <person name="Vargas-Isla R."/>
            <person name="Ushijima S."/>
            <person name="Smith C.A."/>
            <person name="Donoghue J."/>
            <person name="Ahrendt S."/>
            <person name="Andreopoulos W."/>
            <person name="He G."/>
            <person name="LaButti K."/>
            <person name="Lipzen A."/>
            <person name="Ng V."/>
            <person name="Riley R."/>
            <person name="Sandor L."/>
            <person name="Barry K."/>
            <person name="Martinez A.T."/>
            <person name="Xiao Y."/>
            <person name="Gibbons J.G."/>
            <person name="Terashima K."/>
            <person name="Grigoriev I.V."/>
            <person name="Hibbett D."/>
        </authorList>
    </citation>
    <scope>NUCLEOTIDE SEQUENCE</scope>
    <source>
        <strain evidence="1">Sp2 HRB7682 ss15</strain>
    </source>
</reference>
<proteinExistence type="predicted"/>
<protein>
    <submittedName>
        <fullName evidence="1">2',3'-cyclic-nucleotide 3'-phosphodiesterase</fullName>
    </submittedName>
</protein>
<dbReference type="InterPro" id="IPR009097">
    <property type="entry name" value="Cyclic_Pdiesterase"/>
</dbReference>
<dbReference type="GO" id="GO:0004113">
    <property type="term" value="F:2',3'-cyclic-nucleotide 3'-phosphodiesterase activity"/>
    <property type="evidence" value="ECO:0007669"/>
    <property type="project" value="TreeGrafter"/>
</dbReference>
<dbReference type="PANTHER" id="PTHR28141">
    <property type="entry name" value="2',3'-CYCLIC-NUCLEOTIDE 3'-PHOSPHODIESTERASE"/>
    <property type="match status" value="1"/>
</dbReference>
<dbReference type="Pfam" id="PF07823">
    <property type="entry name" value="CPDase"/>
    <property type="match status" value="1"/>
</dbReference>
<dbReference type="Proteomes" id="UP001150238">
    <property type="component" value="Unassembled WGS sequence"/>
</dbReference>
<dbReference type="GO" id="GO:0009187">
    <property type="term" value="P:cyclic nucleotide metabolic process"/>
    <property type="evidence" value="ECO:0007669"/>
    <property type="project" value="TreeGrafter"/>
</dbReference>
<name>A0A9W9AXH3_9AGAR</name>
<organism evidence="1 2">
    <name type="scientific">Lentinula lateritia</name>
    <dbReference type="NCBI Taxonomy" id="40482"/>
    <lineage>
        <taxon>Eukaryota</taxon>
        <taxon>Fungi</taxon>
        <taxon>Dikarya</taxon>
        <taxon>Basidiomycota</taxon>
        <taxon>Agaricomycotina</taxon>
        <taxon>Agaricomycetes</taxon>
        <taxon>Agaricomycetidae</taxon>
        <taxon>Agaricales</taxon>
        <taxon>Marasmiineae</taxon>
        <taxon>Omphalotaceae</taxon>
        <taxon>Lentinula</taxon>
    </lineage>
</organism>
<dbReference type="EMBL" id="JANVFS010000004">
    <property type="protein sequence ID" value="KAJ4492751.1"/>
    <property type="molecule type" value="Genomic_DNA"/>
</dbReference>
<dbReference type="Gene3D" id="3.90.1140.10">
    <property type="entry name" value="Cyclic phosphodiesterase"/>
    <property type="match status" value="1"/>
</dbReference>
<dbReference type="PANTHER" id="PTHR28141:SF1">
    <property type="entry name" value="2',3'-CYCLIC-NUCLEOTIDE 3'-PHOSPHODIESTERASE"/>
    <property type="match status" value="1"/>
</dbReference>
<sequence length="232" mass="26242">MVTLWIVPSDEDSAKLRIIMSMQSSTCKTRSYPKFHPHITLAAPPSSSHLTLEQLRESISHHLPCKIRIDFKSVNTGNHFFRSVYIAVQPSPDLVSLHKYIHTTLDLEPRTPLFPHLSLCYIADEDDAAGKERQEWRNQLETSGRIRTIGPAGGGGVELNCGKDGAGDDWVSGFDAYEIWFVDCNGPVESWAVLHKLRLMPNPYLLPSMETMADYVYIIYTISSLYFKLVSR</sequence>
<evidence type="ECO:0000313" key="1">
    <source>
        <dbReference type="EMBL" id="KAJ4492751.1"/>
    </source>
</evidence>
<dbReference type="AlphaFoldDB" id="A0A9W9AXH3"/>
<evidence type="ECO:0000313" key="2">
    <source>
        <dbReference type="Proteomes" id="UP001150238"/>
    </source>
</evidence>
<reference evidence="1" key="1">
    <citation type="submission" date="2022-08" db="EMBL/GenBank/DDBJ databases">
        <authorList>
            <consortium name="DOE Joint Genome Institute"/>
            <person name="Min B."/>
            <person name="Riley R."/>
            <person name="Sierra-Patev S."/>
            <person name="Naranjo-Ortiz M."/>
            <person name="Looney B."/>
            <person name="Konkel Z."/>
            <person name="Slot J.C."/>
            <person name="Sakamoto Y."/>
            <person name="Steenwyk J.L."/>
            <person name="Rokas A."/>
            <person name="Carro J."/>
            <person name="Camarero S."/>
            <person name="Ferreira P."/>
            <person name="Molpeceres G."/>
            <person name="Ruiz-Duenas F.J."/>
            <person name="Serrano A."/>
            <person name="Henrissat B."/>
            <person name="Drula E."/>
            <person name="Hughes K.W."/>
            <person name="Mata J.L."/>
            <person name="Ishikawa N.K."/>
            <person name="Vargas-Isla R."/>
            <person name="Ushijima S."/>
            <person name="Smith C.A."/>
            <person name="Ahrendt S."/>
            <person name="Andreopoulos W."/>
            <person name="He G."/>
            <person name="Labutti K."/>
            <person name="Lipzen A."/>
            <person name="Ng V."/>
            <person name="Sandor L."/>
            <person name="Barry K."/>
            <person name="Martinez A.T."/>
            <person name="Xiao Y."/>
            <person name="Gibbons J.G."/>
            <person name="Terashima K."/>
            <person name="Hibbett D.S."/>
            <person name="Grigoriev I.V."/>
        </authorList>
    </citation>
    <scope>NUCLEOTIDE SEQUENCE</scope>
    <source>
        <strain evidence="1">Sp2 HRB7682 ss15</strain>
    </source>
</reference>
<comment type="caution">
    <text evidence="1">The sequence shown here is derived from an EMBL/GenBank/DDBJ whole genome shotgun (WGS) entry which is preliminary data.</text>
</comment>
<dbReference type="InterPro" id="IPR012386">
    <property type="entry name" value="Cyclic-nucl_3Pdiesterase"/>
</dbReference>